<proteinExistence type="predicted"/>
<dbReference type="Proteomes" id="UP000319852">
    <property type="component" value="Chromosome"/>
</dbReference>
<protein>
    <submittedName>
        <fullName evidence="1">Uncharacterized protein</fullName>
    </submittedName>
</protein>
<name>A0A517MYH1_9BACT</name>
<accession>A0A517MYH1</accession>
<dbReference type="EMBL" id="CP036263">
    <property type="protein sequence ID" value="QDS99931.1"/>
    <property type="molecule type" value="Genomic_DNA"/>
</dbReference>
<reference evidence="1 2" key="1">
    <citation type="submission" date="2019-02" db="EMBL/GenBank/DDBJ databases">
        <title>Deep-cultivation of Planctomycetes and their phenomic and genomic characterization uncovers novel biology.</title>
        <authorList>
            <person name="Wiegand S."/>
            <person name="Jogler M."/>
            <person name="Boedeker C."/>
            <person name="Pinto D."/>
            <person name="Vollmers J."/>
            <person name="Rivas-Marin E."/>
            <person name="Kohn T."/>
            <person name="Peeters S.H."/>
            <person name="Heuer A."/>
            <person name="Rast P."/>
            <person name="Oberbeckmann S."/>
            <person name="Bunk B."/>
            <person name="Jeske O."/>
            <person name="Meyerdierks A."/>
            <person name="Storesund J.E."/>
            <person name="Kallscheuer N."/>
            <person name="Luecker S."/>
            <person name="Lage O.M."/>
            <person name="Pohl T."/>
            <person name="Merkel B.J."/>
            <person name="Hornburger P."/>
            <person name="Mueller R.-W."/>
            <person name="Bruemmer F."/>
            <person name="Labrenz M."/>
            <person name="Spormann A.M."/>
            <person name="Op den Camp H."/>
            <person name="Overmann J."/>
            <person name="Amann R."/>
            <person name="Jetten M.S.M."/>
            <person name="Mascher T."/>
            <person name="Medema M.H."/>
            <person name="Devos D.P."/>
            <person name="Kaster A.-K."/>
            <person name="Ovreas L."/>
            <person name="Rohde M."/>
            <person name="Galperin M.Y."/>
            <person name="Jogler C."/>
        </authorList>
    </citation>
    <scope>NUCLEOTIDE SEQUENCE [LARGE SCALE GENOMIC DNA]</scope>
    <source>
        <strain evidence="1 2">HG15A2</strain>
    </source>
</reference>
<evidence type="ECO:0000313" key="2">
    <source>
        <dbReference type="Proteomes" id="UP000319852"/>
    </source>
</evidence>
<gene>
    <name evidence="1" type="ORF">HG15A2_32620</name>
</gene>
<dbReference type="AlphaFoldDB" id="A0A517MYH1"/>
<sequence length="127" mass="14134">MGRRLVVSRLQGLQRLPLAARTVTKQETEISHPTPRKLYACEGFFVVLPQIQDSLTNTGPGGELPRLSAYTIEDRQPECLRTPRGDLCVILDSLPAEGLLAGLSLAFFGIIRFTRKSCPNYLDNYSQ</sequence>
<organism evidence="1 2">
    <name type="scientific">Adhaeretor mobilis</name>
    <dbReference type="NCBI Taxonomy" id="1930276"/>
    <lineage>
        <taxon>Bacteria</taxon>
        <taxon>Pseudomonadati</taxon>
        <taxon>Planctomycetota</taxon>
        <taxon>Planctomycetia</taxon>
        <taxon>Pirellulales</taxon>
        <taxon>Lacipirellulaceae</taxon>
        <taxon>Adhaeretor</taxon>
    </lineage>
</organism>
<dbReference type="KEGG" id="amob:HG15A2_32620"/>
<keyword evidence="2" id="KW-1185">Reference proteome</keyword>
<evidence type="ECO:0000313" key="1">
    <source>
        <dbReference type="EMBL" id="QDS99931.1"/>
    </source>
</evidence>